<dbReference type="STRING" id="7395.A0A1A9UT77"/>
<dbReference type="GO" id="GO:0005840">
    <property type="term" value="C:ribosome"/>
    <property type="evidence" value="ECO:0007669"/>
    <property type="project" value="UniProtKB-KW"/>
</dbReference>
<proteinExistence type="inferred from homology"/>
<dbReference type="Proteomes" id="UP000078200">
    <property type="component" value="Unassembled WGS sequence"/>
</dbReference>
<accession>A0A1A9UT77</accession>
<evidence type="ECO:0000313" key="5">
    <source>
        <dbReference type="EnsemblMetazoa" id="GAUT014602-PA"/>
    </source>
</evidence>
<dbReference type="InterPro" id="IPR000235">
    <property type="entry name" value="Ribosomal_uS7"/>
</dbReference>
<dbReference type="AlphaFoldDB" id="A0A1A9UT77"/>
<keyword evidence="2" id="KW-0689">Ribosomal protein</keyword>
<dbReference type="GO" id="GO:0006412">
    <property type="term" value="P:translation"/>
    <property type="evidence" value="ECO:0007669"/>
    <property type="project" value="InterPro"/>
</dbReference>
<dbReference type="GO" id="GO:1990904">
    <property type="term" value="C:ribonucleoprotein complex"/>
    <property type="evidence" value="ECO:0007669"/>
    <property type="project" value="UniProtKB-KW"/>
</dbReference>
<evidence type="ECO:0000256" key="2">
    <source>
        <dbReference type="ARBA" id="ARBA00022980"/>
    </source>
</evidence>
<organism evidence="5 6">
    <name type="scientific">Glossina austeni</name>
    <name type="common">Savannah tsetse fly</name>
    <dbReference type="NCBI Taxonomy" id="7395"/>
    <lineage>
        <taxon>Eukaryota</taxon>
        <taxon>Metazoa</taxon>
        <taxon>Ecdysozoa</taxon>
        <taxon>Arthropoda</taxon>
        <taxon>Hexapoda</taxon>
        <taxon>Insecta</taxon>
        <taxon>Pterygota</taxon>
        <taxon>Neoptera</taxon>
        <taxon>Endopterygota</taxon>
        <taxon>Diptera</taxon>
        <taxon>Brachycera</taxon>
        <taxon>Muscomorpha</taxon>
        <taxon>Hippoboscoidea</taxon>
        <taxon>Glossinidae</taxon>
        <taxon>Glossina</taxon>
    </lineage>
</organism>
<dbReference type="PANTHER" id="PTHR11205">
    <property type="entry name" value="RIBOSOMAL PROTEIN S7"/>
    <property type="match status" value="1"/>
</dbReference>
<sequence length="221" mass="25728">MIVSFLRSTKNICPVISFPVREMSVFPKHYVDPIFSKEKQKLAKESGEFAQLLHVPTKPPKNDQSHSIFYNEIVNKMINYMTKGGNKKLARELLERTFENIKRTQIERLNLGKGDNIIVDPYALLFQAIENCRPLLNVTAIKRGGVTYQVPVPVTEKHSYFLSMKWLLEAAREKERKIHLPEKLAWEILDAAHGQGRVIKRKNDLHKLCENNRAYAHYRWS</sequence>
<dbReference type="InterPro" id="IPR023798">
    <property type="entry name" value="Ribosomal_uS7_dom"/>
</dbReference>
<dbReference type="EnsemblMetazoa" id="GAUT014602-RA">
    <property type="protein sequence ID" value="GAUT014602-PA"/>
    <property type="gene ID" value="GAUT014602"/>
</dbReference>
<dbReference type="Pfam" id="PF00177">
    <property type="entry name" value="Ribosomal_S7"/>
    <property type="match status" value="1"/>
</dbReference>
<dbReference type="InterPro" id="IPR036823">
    <property type="entry name" value="Ribosomal_uS7_dom_sf"/>
</dbReference>
<evidence type="ECO:0000259" key="4">
    <source>
        <dbReference type="Pfam" id="PF00177"/>
    </source>
</evidence>
<evidence type="ECO:0000256" key="3">
    <source>
        <dbReference type="ARBA" id="ARBA00023274"/>
    </source>
</evidence>
<dbReference type="CDD" id="cd14870">
    <property type="entry name" value="uS7_Mitochondria_Mammalian"/>
    <property type="match status" value="1"/>
</dbReference>
<comment type="similarity">
    <text evidence="1">Belongs to the universal ribosomal protein uS7 family.</text>
</comment>
<reference evidence="5" key="1">
    <citation type="submission" date="2020-05" db="UniProtKB">
        <authorList>
            <consortium name="EnsemblMetazoa"/>
        </authorList>
    </citation>
    <scope>IDENTIFICATION</scope>
    <source>
        <strain evidence="5">TTRI</strain>
    </source>
</reference>
<keyword evidence="6" id="KW-1185">Reference proteome</keyword>
<dbReference type="Gene3D" id="1.10.455.10">
    <property type="entry name" value="Ribosomal protein S7 domain"/>
    <property type="match status" value="1"/>
</dbReference>
<protein>
    <recommendedName>
        <fullName evidence="4">Small ribosomal subunit protein uS7 domain-containing protein</fullName>
    </recommendedName>
</protein>
<dbReference type="VEuPathDB" id="VectorBase:GAUT014602"/>
<evidence type="ECO:0000313" key="6">
    <source>
        <dbReference type="Proteomes" id="UP000078200"/>
    </source>
</evidence>
<evidence type="ECO:0000256" key="1">
    <source>
        <dbReference type="ARBA" id="ARBA00007151"/>
    </source>
</evidence>
<feature type="domain" description="Small ribosomal subunit protein uS7" evidence="4">
    <location>
        <begin position="64"/>
        <end position="213"/>
    </location>
</feature>
<name>A0A1A9UT77_GLOAU</name>
<dbReference type="SUPFAM" id="SSF47973">
    <property type="entry name" value="Ribosomal protein S7"/>
    <property type="match status" value="1"/>
</dbReference>
<keyword evidence="3" id="KW-0687">Ribonucleoprotein</keyword>